<dbReference type="HOGENOM" id="CLU_005049_4_3_1"/>
<reference evidence="3" key="1">
    <citation type="journal article" date="2011" name="Science">
        <title>The plant cell wall-decomposing machinery underlies the functional diversity of forest fungi.</title>
        <authorList>
            <person name="Eastwood D.C."/>
            <person name="Floudas D."/>
            <person name="Binder M."/>
            <person name="Majcherczyk A."/>
            <person name="Schneider P."/>
            <person name="Aerts A."/>
            <person name="Asiegbu F.O."/>
            <person name="Baker S.E."/>
            <person name="Barry K."/>
            <person name="Bendiksby M."/>
            <person name="Blumentritt M."/>
            <person name="Coutinho P.M."/>
            <person name="Cullen D."/>
            <person name="de Vries R.P."/>
            <person name="Gathman A."/>
            <person name="Goodell B."/>
            <person name="Henrissat B."/>
            <person name="Ihrmark K."/>
            <person name="Kauserud H."/>
            <person name="Kohler A."/>
            <person name="LaButti K."/>
            <person name="Lapidus A."/>
            <person name="Lavin J.L."/>
            <person name="Lee Y.-H."/>
            <person name="Lindquist E."/>
            <person name="Lilly W."/>
            <person name="Lucas S."/>
            <person name="Morin E."/>
            <person name="Murat C."/>
            <person name="Oguiza J.A."/>
            <person name="Park J."/>
            <person name="Pisabarro A.G."/>
            <person name="Riley R."/>
            <person name="Rosling A."/>
            <person name="Salamov A."/>
            <person name="Schmidt O."/>
            <person name="Schmutz J."/>
            <person name="Skrede I."/>
            <person name="Stenlid J."/>
            <person name="Wiebenga A."/>
            <person name="Xie X."/>
            <person name="Kuees U."/>
            <person name="Hibbett D.S."/>
            <person name="Hoffmeister D."/>
            <person name="Hoegberg N."/>
            <person name="Martin F."/>
            <person name="Grigoriev I.V."/>
            <person name="Watkinson S.C."/>
        </authorList>
    </citation>
    <scope>NUCLEOTIDE SEQUENCE [LARGE SCALE GENOMIC DNA]</scope>
    <source>
        <strain evidence="3">strain S7.3</strain>
    </source>
</reference>
<gene>
    <name evidence="2" type="ORF">SERLA73DRAFT_95550</name>
</gene>
<feature type="domain" description="T6SS Phospholipase effector Tle1-like catalytic" evidence="1">
    <location>
        <begin position="33"/>
        <end position="274"/>
    </location>
</feature>
<dbReference type="PANTHER" id="PTHR33840">
    <property type="match status" value="1"/>
</dbReference>
<accession>F8Q8M9</accession>
<dbReference type="AlphaFoldDB" id="F8Q8M9"/>
<protein>
    <recommendedName>
        <fullName evidence="1">T6SS Phospholipase effector Tle1-like catalytic domain-containing protein</fullName>
    </recommendedName>
</protein>
<dbReference type="EMBL" id="GL945486">
    <property type="protein sequence ID" value="EGN94934.1"/>
    <property type="molecule type" value="Genomic_DNA"/>
</dbReference>
<proteinExistence type="predicted"/>
<keyword evidence="3" id="KW-1185">Reference proteome</keyword>
<dbReference type="STRING" id="936435.F8Q8M9"/>
<sequence>MLGSVSPDNDQEKVQCHCLEDRDNKDPTKRKGRNLVVYIDGTSNQYGAKNTNVIELYSQVLKGQDDNQLTYYNSGIGTYAESSWKSLRYWAQIIDNKVDLAIAWNFERIIKHAYRWLSENYQEGDVIYLFGFSRGAYQVRVLAAMIHEVGLIHKGNEEQIPLYVDKFYESPKERPLSLAGRFKETFSRDVKVHFVGVWDTVSSIGIVRGKDLPGTLDSGHICYFRHALALDERRVKFLPEYVQGGVMEKRPRAMQMDRRPRVKEVWFTGTHSDIRSPSSLWMSYEVMSAGLNLKLHASVVEWDWEQLGTVHESLKGTWHILEWLPVKRLTYKNDHGHTWRPHRGAGRLIQPGQKIHVSVAFCKDYGPRAQLNPHDSQRLSDLIGMAAGHDADAIYRIEDWDDIVEMDVFDYSKAHEVIMDMKKLNDNTRDVWLHRLKVMLSSAAGRRNLCQLEDLPCRLLQALETKMTDENFQPQLLNLLAQLREAEPWKISLQSSATRGALDQLIKKDENVNIVRDFVMVFADYFSGELGERVPDWDERLIKMLNPKAKLIGLKLAAIDTMPSLAALGNLRLKLSNDILTLLSENLTSQDKEI</sequence>
<name>F8Q8M9_SERL3</name>
<evidence type="ECO:0000259" key="1">
    <source>
        <dbReference type="Pfam" id="PF09994"/>
    </source>
</evidence>
<dbReference type="Pfam" id="PF09994">
    <property type="entry name" value="T6SS_Tle1-like_cat"/>
    <property type="match status" value="1"/>
</dbReference>
<dbReference type="Proteomes" id="UP000008063">
    <property type="component" value="Unassembled WGS sequence"/>
</dbReference>
<organism evidence="3">
    <name type="scientific">Serpula lacrymans var. lacrymans (strain S7.3)</name>
    <name type="common">Dry rot fungus</name>
    <dbReference type="NCBI Taxonomy" id="936435"/>
    <lineage>
        <taxon>Eukaryota</taxon>
        <taxon>Fungi</taxon>
        <taxon>Dikarya</taxon>
        <taxon>Basidiomycota</taxon>
        <taxon>Agaricomycotina</taxon>
        <taxon>Agaricomycetes</taxon>
        <taxon>Agaricomycetidae</taxon>
        <taxon>Boletales</taxon>
        <taxon>Coniophorineae</taxon>
        <taxon>Serpulaceae</taxon>
        <taxon>Serpula</taxon>
    </lineage>
</organism>
<dbReference type="OMA" id="TWHILEW"/>
<evidence type="ECO:0000313" key="2">
    <source>
        <dbReference type="EMBL" id="EGN94934.1"/>
    </source>
</evidence>
<evidence type="ECO:0000313" key="3">
    <source>
        <dbReference type="Proteomes" id="UP000008063"/>
    </source>
</evidence>
<feature type="non-terminal residue" evidence="2">
    <location>
        <position position="594"/>
    </location>
</feature>
<dbReference type="InterPro" id="IPR018712">
    <property type="entry name" value="Tle1-like_cat"/>
</dbReference>
<dbReference type="PANTHER" id="PTHR33840:SF1">
    <property type="entry name" value="TLE1 PHOSPHOLIPASE DOMAIN-CONTAINING PROTEIN"/>
    <property type="match status" value="1"/>
</dbReference>
<dbReference type="InParanoid" id="F8Q8M9"/>